<proteinExistence type="predicted"/>
<reference evidence="3" key="1">
    <citation type="submission" date="2022-11" db="UniProtKB">
        <authorList>
            <consortium name="WormBaseParasite"/>
        </authorList>
    </citation>
    <scope>IDENTIFICATION</scope>
</reference>
<feature type="region of interest" description="Disordered" evidence="1">
    <location>
        <begin position="307"/>
        <end position="353"/>
    </location>
</feature>
<protein>
    <submittedName>
        <fullName evidence="3">Uncharacterized protein</fullName>
    </submittedName>
</protein>
<feature type="compositionally biased region" description="Polar residues" evidence="1">
    <location>
        <begin position="150"/>
        <end position="163"/>
    </location>
</feature>
<evidence type="ECO:0000313" key="2">
    <source>
        <dbReference type="Proteomes" id="UP000887572"/>
    </source>
</evidence>
<dbReference type="WBParaSite" id="Gr19_v10_g10951.t2">
    <property type="protein sequence ID" value="Gr19_v10_g10951.t2"/>
    <property type="gene ID" value="Gr19_v10_g10951"/>
</dbReference>
<feature type="region of interest" description="Disordered" evidence="1">
    <location>
        <begin position="17"/>
        <end position="37"/>
    </location>
</feature>
<feature type="compositionally biased region" description="Polar residues" evidence="1">
    <location>
        <begin position="189"/>
        <end position="220"/>
    </location>
</feature>
<feature type="compositionally biased region" description="Polar residues" evidence="1">
    <location>
        <begin position="170"/>
        <end position="179"/>
    </location>
</feature>
<accession>A0A914GUP7</accession>
<feature type="compositionally biased region" description="Polar residues" evidence="1">
    <location>
        <begin position="21"/>
        <end position="33"/>
    </location>
</feature>
<keyword evidence="2" id="KW-1185">Reference proteome</keyword>
<feature type="region of interest" description="Disordered" evidence="1">
    <location>
        <begin position="150"/>
        <end position="220"/>
    </location>
</feature>
<evidence type="ECO:0000313" key="3">
    <source>
        <dbReference type="WBParaSite" id="Gr19_v10_g10951.t2"/>
    </source>
</evidence>
<dbReference type="Proteomes" id="UP000887572">
    <property type="component" value="Unplaced"/>
</dbReference>
<dbReference type="AlphaFoldDB" id="A0A914GUP7"/>
<feature type="compositionally biased region" description="Polar residues" evidence="1">
    <location>
        <begin position="308"/>
        <end position="338"/>
    </location>
</feature>
<organism evidence="2 3">
    <name type="scientific">Globodera rostochiensis</name>
    <name type="common">Golden nematode worm</name>
    <name type="synonym">Heterodera rostochiensis</name>
    <dbReference type="NCBI Taxonomy" id="31243"/>
    <lineage>
        <taxon>Eukaryota</taxon>
        <taxon>Metazoa</taxon>
        <taxon>Ecdysozoa</taxon>
        <taxon>Nematoda</taxon>
        <taxon>Chromadorea</taxon>
        <taxon>Rhabditida</taxon>
        <taxon>Tylenchina</taxon>
        <taxon>Tylenchomorpha</taxon>
        <taxon>Tylenchoidea</taxon>
        <taxon>Heteroderidae</taxon>
        <taxon>Heteroderinae</taxon>
        <taxon>Globodera</taxon>
    </lineage>
</organism>
<evidence type="ECO:0000256" key="1">
    <source>
        <dbReference type="SAM" id="MobiDB-lite"/>
    </source>
</evidence>
<sequence>MSKSTLQRYVKIMREAGGGTPNFQASASASGNPESLIPNKANNAKETMEEEANKFLAEARQRLYERQHEVAMQSVPGFDATPYLQNQLQSTGWTGGTNFSNASSQFQVQQPSKCSTAYYGGAMPFQQVPPMPDTLFPALQNYPFNQSAPLNSSTNFVPSQNETDSLDWSGGNSQNNEGTLESMIRTGKPGSSKNASQGFDSTPFLPNQSQSTGLTGTSNFFSPTPNTYNFNSGNPGSAAYYGGEIPFQQAPMPGTSSFPAFPNPFNQSAPLNSSTNFVPFQPGTYSTNFFGENSQNNEGTLESMIRKPSSSEAFSNHPFNQSAPLNPSTNFGQSQNETDSLDWSGGNSQNDDLYSVEPRQQKIEVLFNLLVKLHSGMIRGSAEEGVT</sequence>
<name>A0A914GUP7_GLORO</name>